<dbReference type="InterPro" id="IPR013320">
    <property type="entry name" value="ConA-like_dom_sf"/>
</dbReference>
<sequence length="982" mass="107808">MKKKILLYVISGLLLFFLGGLKAEAAKTISGWPSSVPAPPASTLKIAGYFGAPDSLNLDSGTSTKYPQTVIITPYAKDQLGGIWSTSRIDLNNSFSYSMWLWLGAKNGLYDVPDAASDGIAFLLQNDSKRDGSIGTNGGGIGAYSYGNQQSGKTNYVKDSLAIEMDSWWNNIANLPAEHFDEDIPYAANSNGHTAFVQPKDLGKNSRLGHIKYWYEKNPTNDNNKDPKYMLANNHWRLFNINWVPKITWENGKRILGGKLSYTFGDNYDPKTGTTDHSTVMPGDMSLDIPDVNKYFGADSSTADPLNQSVLYGFTGSTGGANNFQAASMNKLPQTVSPITLNFVIDGTNTKLIDPVSLNGEVGETWNGADRRQEWIQYKNEWYQYTGNYTADTPDSKDNGTFSATTGYNVTYKYKKQTPPENYALKKAVKNVTANDANWVTDTTGKTGDNISYELTYTNLTNISSGDITDKLPSNITYTKGSLQMASPDSNWEYKTIDDSIFISNQTVKFPYVIPAGGSFKLKLNGAINSGVSPGDKIINNATAGTSSSSVKSNDAIVTINKLPYKGSIEKGVLNETNKETKYQSKTSGQVDDLVKYQIKVKPDANSADKLTTIDLKDVVSDPTSDLDIDNNSILVTYADGSTQKESSIADIKLKDMVKGDSATITYSGTVKRTTVGEIENKALVTAKTSGNETYSDSSKADVEVTEPRNTNMTIRYVDLDDNLASPTYISTEVSAAGKPKAALSTVISDRVAPKVLNDYTVISVTNDTDLTKANWSDAYKDDPLFDYKDKVITYGYKKAMISIDAPKLWDFGTNDPAQSDTTYYLKTAENKPQKISVVDNYGVQSWQLKVQQSTAFISTDTDKHELTDAQLRITNGNVIANKDNTAKGNINSKDKFNIDTGSEIDQLMTFTKLGTYQDNDEKKDQSSKDNPYTNPGKGAWDYQFGDDKTANYSVGLHVPATTKRYKTHYQTELTWSLTVAP</sequence>
<organism evidence="3 4">
    <name type="scientific">Dellaglioa carnosa</name>
    <dbReference type="NCBI Taxonomy" id="2995136"/>
    <lineage>
        <taxon>Bacteria</taxon>
        <taxon>Bacillati</taxon>
        <taxon>Bacillota</taxon>
        <taxon>Bacilli</taxon>
        <taxon>Lactobacillales</taxon>
        <taxon>Lactobacillaceae</taxon>
        <taxon>Dellaglioa</taxon>
    </lineage>
</organism>
<dbReference type="InterPro" id="IPR027994">
    <property type="entry name" value="WxL_dom"/>
</dbReference>
<name>A0ABT4JN03_9LACO</name>
<evidence type="ECO:0000259" key="2">
    <source>
        <dbReference type="Pfam" id="PF13731"/>
    </source>
</evidence>
<feature type="domain" description="WxL" evidence="2">
    <location>
        <begin position="799"/>
        <end position="982"/>
    </location>
</feature>
<dbReference type="Proteomes" id="UP001081467">
    <property type="component" value="Unassembled WGS sequence"/>
</dbReference>
<comment type="caution">
    <text evidence="3">The sequence shown here is derived from an EMBL/GenBank/DDBJ whole genome shotgun (WGS) entry which is preliminary data.</text>
</comment>
<dbReference type="Pfam" id="PF18483">
    <property type="entry name" value="Lectin_L-type_dom"/>
    <property type="match status" value="1"/>
</dbReference>
<dbReference type="Pfam" id="PF13731">
    <property type="entry name" value="WxL"/>
    <property type="match status" value="1"/>
</dbReference>
<reference evidence="3" key="1">
    <citation type="submission" date="2022-09" db="EMBL/GenBank/DDBJ databases">
        <title>Diversity of Dellaglioa algida.</title>
        <authorList>
            <person name="Matthias E."/>
            <person name="Werum V."/>
        </authorList>
    </citation>
    <scope>NUCLEOTIDE SEQUENCE</scope>
    <source>
        <strain evidence="3">TMW 2.2523</strain>
    </source>
</reference>
<dbReference type="SUPFAM" id="SSF49899">
    <property type="entry name" value="Concanavalin A-like lectins/glucanases"/>
    <property type="match status" value="1"/>
</dbReference>
<protein>
    <submittedName>
        <fullName evidence="3">WxL domain-containing protein</fullName>
    </submittedName>
</protein>
<proteinExistence type="predicted"/>
<accession>A0ABT4JN03</accession>
<keyword evidence="4" id="KW-1185">Reference proteome</keyword>
<evidence type="ECO:0000313" key="3">
    <source>
        <dbReference type="EMBL" id="MCZ2491212.1"/>
    </source>
</evidence>
<gene>
    <name evidence="3" type="ORF">N0K80_03480</name>
</gene>
<dbReference type="RefSeq" id="WP_269023781.1">
    <property type="nucleotide sequence ID" value="NZ_JANXKW010000002.1"/>
</dbReference>
<evidence type="ECO:0000313" key="4">
    <source>
        <dbReference type="Proteomes" id="UP001081467"/>
    </source>
</evidence>
<dbReference type="Gene3D" id="2.60.120.200">
    <property type="match status" value="1"/>
</dbReference>
<dbReference type="EMBL" id="JANXLI010000002">
    <property type="protein sequence ID" value="MCZ2491212.1"/>
    <property type="molecule type" value="Genomic_DNA"/>
</dbReference>
<evidence type="ECO:0000256" key="1">
    <source>
        <dbReference type="SAM" id="MobiDB-lite"/>
    </source>
</evidence>
<feature type="region of interest" description="Disordered" evidence="1">
    <location>
        <begin position="917"/>
        <end position="940"/>
    </location>
</feature>